<keyword evidence="1" id="KW-1133">Transmembrane helix</keyword>
<accession>A0A1G6X2U0</accession>
<keyword evidence="1" id="KW-0472">Membrane</keyword>
<evidence type="ECO:0000256" key="1">
    <source>
        <dbReference type="SAM" id="Phobius"/>
    </source>
</evidence>
<dbReference type="RefSeq" id="WP_091865316.1">
    <property type="nucleotide sequence ID" value="NZ_FNAO01000001.1"/>
</dbReference>
<keyword evidence="3" id="KW-1185">Reference proteome</keyword>
<dbReference type="Proteomes" id="UP000199109">
    <property type="component" value="Unassembled WGS sequence"/>
</dbReference>
<evidence type="ECO:0008006" key="4">
    <source>
        <dbReference type="Google" id="ProtNLM"/>
    </source>
</evidence>
<name>A0A1G6X2U0_9FLAO</name>
<keyword evidence="1" id="KW-0812">Transmembrane</keyword>
<feature type="transmembrane region" description="Helical" evidence="1">
    <location>
        <begin position="34"/>
        <end position="52"/>
    </location>
</feature>
<dbReference type="STRING" id="641691.SAMN05421636_101493"/>
<evidence type="ECO:0000313" key="2">
    <source>
        <dbReference type="EMBL" id="SDD71585.1"/>
    </source>
</evidence>
<gene>
    <name evidence="2" type="ORF">SAMN05421636_101493</name>
</gene>
<proteinExistence type="predicted"/>
<organism evidence="2 3">
    <name type="scientific">Pricia antarctica</name>
    <dbReference type="NCBI Taxonomy" id="641691"/>
    <lineage>
        <taxon>Bacteria</taxon>
        <taxon>Pseudomonadati</taxon>
        <taxon>Bacteroidota</taxon>
        <taxon>Flavobacteriia</taxon>
        <taxon>Flavobacteriales</taxon>
        <taxon>Flavobacteriaceae</taxon>
        <taxon>Pricia</taxon>
    </lineage>
</organism>
<sequence length="75" mass="9113">MTSFFKGIEDLFVNHLFWPLDQLRYMDSWWGANFFNWILFLIGSAAFIYWMLQLKKFDESGEENTKSVPTTWNYE</sequence>
<reference evidence="2 3" key="1">
    <citation type="submission" date="2016-10" db="EMBL/GenBank/DDBJ databases">
        <authorList>
            <person name="de Groot N.N."/>
        </authorList>
    </citation>
    <scope>NUCLEOTIDE SEQUENCE [LARGE SCALE GENOMIC DNA]</scope>
    <source>
        <strain evidence="2 3">DSM 23421</strain>
    </source>
</reference>
<protein>
    <recommendedName>
        <fullName evidence="4">Uracil phosphoribosyltransferase</fullName>
    </recommendedName>
</protein>
<dbReference type="OrthoDB" id="1467828at2"/>
<dbReference type="Pfam" id="PF19868">
    <property type="entry name" value="DUF6341"/>
    <property type="match status" value="1"/>
</dbReference>
<evidence type="ECO:0000313" key="3">
    <source>
        <dbReference type="Proteomes" id="UP000199109"/>
    </source>
</evidence>
<dbReference type="InterPro" id="IPR045922">
    <property type="entry name" value="DUF6341"/>
</dbReference>
<dbReference type="EMBL" id="FNAO01000001">
    <property type="protein sequence ID" value="SDD71585.1"/>
    <property type="molecule type" value="Genomic_DNA"/>
</dbReference>
<dbReference type="AlphaFoldDB" id="A0A1G6X2U0"/>